<keyword evidence="3" id="KW-1185">Reference proteome</keyword>
<evidence type="ECO:0000313" key="3">
    <source>
        <dbReference type="Proteomes" id="UP001242368"/>
    </source>
</evidence>
<comment type="caution">
    <text evidence="2">The sequence shown here is derived from an EMBL/GenBank/DDBJ whole genome shotgun (WGS) entry which is preliminary data.</text>
</comment>
<dbReference type="EMBL" id="JAUFQU010000048">
    <property type="protein sequence ID" value="MDN3709642.1"/>
    <property type="molecule type" value="Genomic_DNA"/>
</dbReference>
<keyword evidence="2" id="KW-0808">Transferase</keyword>
<dbReference type="InterPro" id="IPR011004">
    <property type="entry name" value="Trimer_LpxA-like_sf"/>
</dbReference>
<proteinExistence type="predicted"/>
<dbReference type="Gene3D" id="2.160.10.10">
    <property type="entry name" value="Hexapeptide repeat proteins"/>
    <property type="match status" value="1"/>
</dbReference>
<name>A0ABT8D2X7_9FLAO</name>
<dbReference type="Proteomes" id="UP001242368">
    <property type="component" value="Unassembled WGS sequence"/>
</dbReference>
<sequence>MSKLYSKINSKIRFILSVNWYKTLYINFKKLPFKEALKLPVIVFGRLKITSLEGNFIFKTPVRFGLVGLGQKYEIFTKSKGTAELHLLGDLEFHGRVQLGIDFKLFVHRQAKVIFGNINSFATDTRIIAYKKIRFGNFVQFGSECQIIDTNFHYIKNIDTNEVYDRESDIVVGNYNFIGARSTLSGKTITPDYCMVASHSLCNKNYCKFGSHIIIGGIPAKLLKEHVTRDWHTEEKELVTYLTLTF</sequence>
<dbReference type="RefSeq" id="WP_290362483.1">
    <property type="nucleotide sequence ID" value="NZ_JAUFQU010000001.1"/>
</dbReference>
<gene>
    <name evidence="1" type="ORF">QW060_04630</name>
    <name evidence="2" type="ORF">QW060_22025</name>
</gene>
<reference evidence="3" key="2">
    <citation type="journal article" date="2019" name="Int. J. Syst. Evol. Microbiol.">
        <title>The Global Catalogue of Microorganisms (GCM) 10K type strain sequencing project: providing services to taxonomists for standard genome sequencing and annotation.</title>
        <authorList>
            <consortium name="The Broad Institute Genomics Platform"/>
            <consortium name="The Broad Institute Genome Sequencing Center for Infectious Disease"/>
            <person name="Wu L."/>
            <person name="Ma J."/>
        </authorList>
    </citation>
    <scope>NUCLEOTIDE SEQUENCE [LARGE SCALE GENOMIC DNA]</scope>
    <source>
        <strain evidence="3">CECT 7184</strain>
    </source>
</reference>
<accession>A0ABT8D2X7</accession>
<reference evidence="2" key="1">
    <citation type="journal article" date="2014" name="Int. J. Syst. Evol. Microbiol.">
        <title>Complete genome of a new Firmicutes species belonging to the dominant human colonic microbiota ('Ruminococcus bicirculans') reveals two chromosomes and a selective capacity to utilize plant glucans.</title>
        <authorList>
            <consortium name="NISC Comparative Sequencing Program"/>
            <person name="Wegmann U."/>
            <person name="Louis P."/>
            <person name="Goesmann A."/>
            <person name="Henrissat B."/>
            <person name="Duncan S.H."/>
            <person name="Flint H.J."/>
        </authorList>
    </citation>
    <scope>NUCLEOTIDE SEQUENCE</scope>
    <source>
        <strain evidence="2">CECT 7184</strain>
    </source>
</reference>
<dbReference type="SUPFAM" id="SSF51161">
    <property type="entry name" value="Trimeric LpxA-like enzymes"/>
    <property type="match status" value="1"/>
</dbReference>
<dbReference type="GO" id="GO:0016740">
    <property type="term" value="F:transferase activity"/>
    <property type="evidence" value="ECO:0007669"/>
    <property type="project" value="UniProtKB-KW"/>
</dbReference>
<organism evidence="2 3">
    <name type="scientific">Paenimyroides ceti</name>
    <dbReference type="NCBI Taxonomy" id="395087"/>
    <lineage>
        <taxon>Bacteria</taxon>
        <taxon>Pseudomonadati</taxon>
        <taxon>Bacteroidota</taxon>
        <taxon>Flavobacteriia</taxon>
        <taxon>Flavobacteriales</taxon>
        <taxon>Flavobacteriaceae</taxon>
        <taxon>Paenimyroides</taxon>
    </lineage>
</organism>
<dbReference type="EMBL" id="JAUFQU010000001">
    <property type="protein sequence ID" value="MDN3706410.1"/>
    <property type="molecule type" value="Genomic_DNA"/>
</dbReference>
<reference evidence="2" key="3">
    <citation type="submission" date="2023-06" db="EMBL/GenBank/DDBJ databases">
        <authorList>
            <person name="Lucena T."/>
            <person name="Sun Q."/>
        </authorList>
    </citation>
    <scope>NUCLEOTIDE SEQUENCE</scope>
    <source>
        <strain evidence="2">CECT 7184</strain>
    </source>
</reference>
<protein>
    <submittedName>
        <fullName evidence="2">Transferase</fullName>
    </submittedName>
</protein>
<evidence type="ECO:0000313" key="2">
    <source>
        <dbReference type="EMBL" id="MDN3709642.1"/>
    </source>
</evidence>
<evidence type="ECO:0000313" key="1">
    <source>
        <dbReference type="EMBL" id="MDN3706410.1"/>
    </source>
</evidence>